<dbReference type="PANTHER" id="PTHR31313:SF81">
    <property type="entry name" value="TY1 ENHANCER ACTIVATOR"/>
    <property type="match status" value="1"/>
</dbReference>
<evidence type="ECO:0000256" key="2">
    <source>
        <dbReference type="ARBA" id="ARBA00022723"/>
    </source>
</evidence>
<keyword evidence="5" id="KW-0238">DNA-binding</keyword>
<feature type="region of interest" description="Disordered" evidence="8">
    <location>
        <begin position="669"/>
        <end position="730"/>
    </location>
</feature>
<dbReference type="EMBL" id="JBFTWV010000040">
    <property type="protein sequence ID" value="KAL2794832.1"/>
    <property type="molecule type" value="Genomic_DNA"/>
</dbReference>
<accession>A0ABR4G733</accession>
<evidence type="ECO:0000313" key="11">
    <source>
        <dbReference type="Proteomes" id="UP001610563"/>
    </source>
</evidence>
<dbReference type="Gene3D" id="4.10.240.10">
    <property type="entry name" value="Zn(2)-C6 fungal-type DNA-binding domain"/>
    <property type="match status" value="1"/>
</dbReference>
<evidence type="ECO:0000256" key="8">
    <source>
        <dbReference type="SAM" id="MobiDB-lite"/>
    </source>
</evidence>
<evidence type="ECO:0000256" key="7">
    <source>
        <dbReference type="ARBA" id="ARBA00023242"/>
    </source>
</evidence>
<name>A0ABR4G733_9EURO</name>
<dbReference type="Proteomes" id="UP001610563">
    <property type="component" value="Unassembled WGS sequence"/>
</dbReference>
<evidence type="ECO:0000256" key="3">
    <source>
        <dbReference type="ARBA" id="ARBA00022833"/>
    </source>
</evidence>
<feature type="region of interest" description="Disordered" evidence="8">
    <location>
        <begin position="79"/>
        <end position="113"/>
    </location>
</feature>
<keyword evidence="11" id="KW-1185">Reference proteome</keyword>
<feature type="compositionally biased region" description="Polar residues" evidence="8">
    <location>
        <begin position="868"/>
        <end position="887"/>
    </location>
</feature>
<evidence type="ECO:0000256" key="6">
    <source>
        <dbReference type="ARBA" id="ARBA00023163"/>
    </source>
</evidence>
<keyword evidence="2" id="KW-0479">Metal-binding</keyword>
<feature type="region of interest" description="Disordered" evidence="8">
    <location>
        <begin position="797"/>
        <end position="816"/>
    </location>
</feature>
<dbReference type="PANTHER" id="PTHR31313">
    <property type="entry name" value="TY1 ENHANCER ACTIVATOR"/>
    <property type="match status" value="1"/>
</dbReference>
<evidence type="ECO:0000313" key="10">
    <source>
        <dbReference type="EMBL" id="KAL2794832.1"/>
    </source>
</evidence>
<protein>
    <submittedName>
        <fullName evidence="10">Fungal-specific transcription factor domain-containing protein</fullName>
    </submittedName>
</protein>
<evidence type="ECO:0000256" key="4">
    <source>
        <dbReference type="ARBA" id="ARBA00023015"/>
    </source>
</evidence>
<comment type="caution">
    <text evidence="10">The sequence shown here is derived from an EMBL/GenBank/DDBJ whole genome shotgun (WGS) entry which is preliminary data.</text>
</comment>
<feature type="region of interest" description="Disordered" evidence="8">
    <location>
        <begin position="868"/>
        <end position="915"/>
    </location>
</feature>
<dbReference type="InterPro" id="IPR001138">
    <property type="entry name" value="Zn2Cys6_DnaBD"/>
</dbReference>
<reference evidence="10 11" key="1">
    <citation type="submission" date="2024-07" db="EMBL/GenBank/DDBJ databases">
        <title>Section-level genome sequencing and comparative genomics of Aspergillus sections Usti and Cavernicolus.</title>
        <authorList>
            <consortium name="Lawrence Berkeley National Laboratory"/>
            <person name="Nybo J.L."/>
            <person name="Vesth T.C."/>
            <person name="Theobald S."/>
            <person name="Frisvad J.C."/>
            <person name="Larsen T.O."/>
            <person name="Kjaerboelling I."/>
            <person name="Rothschild-Mancinelli K."/>
            <person name="Lyhne E.K."/>
            <person name="Kogle M.E."/>
            <person name="Barry K."/>
            <person name="Clum A."/>
            <person name="Na H."/>
            <person name="Ledsgaard L."/>
            <person name="Lin J."/>
            <person name="Lipzen A."/>
            <person name="Kuo A."/>
            <person name="Riley R."/>
            <person name="Mondo S."/>
            <person name="Labutti K."/>
            <person name="Haridas S."/>
            <person name="Pangalinan J."/>
            <person name="Salamov A.A."/>
            <person name="Simmons B.A."/>
            <person name="Magnuson J.K."/>
            <person name="Chen J."/>
            <person name="Drula E."/>
            <person name="Henrissat B."/>
            <person name="Wiebenga A."/>
            <person name="Lubbers R.J."/>
            <person name="Gomes A.C."/>
            <person name="Makela M.R."/>
            <person name="Stajich J."/>
            <person name="Grigoriev I.V."/>
            <person name="Mortensen U.H."/>
            <person name="De Vries R.P."/>
            <person name="Baker S.E."/>
            <person name="Andersen M.R."/>
        </authorList>
    </citation>
    <scope>NUCLEOTIDE SEQUENCE [LARGE SCALE GENOMIC DNA]</scope>
    <source>
        <strain evidence="10 11">CBS 209.92</strain>
    </source>
</reference>
<feature type="compositionally biased region" description="Basic and acidic residues" evidence="8">
    <location>
        <begin position="96"/>
        <end position="106"/>
    </location>
</feature>
<dbReference type="SUPFAM" id="SSF57701">
    <property type="entry name" value="Zn2/Cys6 DNA-binding domain"/>
    <property type="match status" value="1"/>
</dbReference>
<dbReference type="PROSITE" id="PS50048">
    <property type="entry name" value="ZN2_CY6_FUNGAL_2"/>
    <property type="match status" value="1"/>
</dbReference>
<dbReference type="CDD" id="cd00067">
    <property type="entry name" value="GAL4"/>
    <property type="match status" value="1"/>
</dbReference>
<feature type="compositionally biased region" description="Polar residues" evidence="8">
    <location>
        <begin position="744"/>
        <end position="753"/>
    </location>
</feature>
<keyword evidence="4" id="KW-0805">Transcription regulation</keyword>
<keyword evidence="3" id="KW-0862">Zinc</keyword>
<gene>
    <name evidence="10" type="ORF">BJX66DRAFT_351001</name>
</gene>
<dbReference type="InterPro" id="IPR036864">
    <property type="entry name" value="Zn2-C6_fun-type_DNA-bd_sf"/>
</dbReference>
<organism evidence="10 11">
    <name type="scientific">Aspergillus keveii</name>
    <dbReference type="NCBI Taxonomy" id="714993"/>
    <lineage>
        <taxon>Eukaryota</taxon>
        <taxon>Fungi</taxon>
        <taxon>Dikarya</taxon>
        <taxon>Ascomycota</taxon>
        <taxon>Pezizomycotina</taxon>
        <taxon>Eurotiomycetes</taxon>
        <taxon>Eurotiomycetidae</taxon>
        <taxon>Eurotiales</taxon>
        <taxon>Aspergillaceae</taxon>
        <taxon>Aspergillus</taxon>
        <taxon>Aspergillus subgen. Nidulantes</taxon>
    </lineage>
</organism>
<feature type="domain" description="Zn(2)-C6 fungal-type" evidence="9">
    <location>
        <begin position="18"/>
        <end position="50"/>
    </location>
</feature>
<proteinExistence type="predicted"/>
<feature type="compositionally biased region" description="Basic residues" evidence="8">
    <location>
        <begin position="888"/>
        <end position="900"/>
    </location>
</feature>
<feature type="region of interest" description="Disordered" evidence="8">
    <location>
        <begin position="744"/>
        <end position="769"/>
    </location>
</feature>
<comment type="subcellular location">
    <subcellularLocation>
        <location evidence="1">Nucleus</location>
    </subcellularLocation>
</comment>
<dbReference type="PROSITE" id="PS00463">
    <property type="entry name" value="ZN2_CY6_FUNGAL_1"/>
    <property type="match status" value="1"/>
</dbReference>
<dbReference type="Pfam" id="PF04082">
    <property type="entry name" value="Fungal_trans"/>
    <property type="match status" value="1"/>
</dbReference>
<evidence type="ECO:0000256" key="5">
    <source>
        <dbReference type="ARBA" id="ARBA00023125"/>
    </source>
</evidence>
<sequence length="915" mass="101312">MSSSGNEASKPRHRASVACTACRERRTRCVVPAGQSSCTQCDEAGQECVIKNDDQRRKPVSKAYVSQLEEHIQQLENALREKEEQSARNQLDSTLPDEHPHPHPLEPEQPDPIDLPLESLANPALPDPIFLKPQPVPERTQHLPDSLPYLQQYPVFEDSPPRPELTSNSKPSMAHRLLSTRGHVSFDQLAGQQRYFGPTTNCHIYLDIAASSDESRRQAREQARRTQRVLSALPQDSQDYLLHLFWKHYNSVIRVVDQEAFEVGRDTGGGGPFYSGFLHICILAAGYRFADKQRPDMLRIALPGRESLLHREAKYMLDYEMERPGGLPSIAALLLLGDLEVGCGRDNAGWLYSGMAYRLCFDVGLHLDRRSDSSGLSERDIEIGRMTLWACVIFDRYWALFLGRPTALKPDDLEIYELSQRFDRLGTSPPGSAQDLEMQIYQALFELMEMAGKITAITHLSISSSSSSSFARPDHDRVVYLRMAALDSELEKWYTRLPEALKYTAENAATAPPSFFLLHQQYYSTMIMLHRPFAGYDDILDDRGERKTKEPLNGSSAGAPAQVKHLFALSQSTCTSCAGRIAQIFWQQRQRFDTRRIFVTGLQHAGNAATALVAAIASSTHNASNDRSMRYLECLVAVLEDLSEAYHPAEQMATIFKAVQNELRELQVQTTGHPPNPAQVVPARRSSSAESDHALGPSKRGPSVRPQGNSSGAAATHQMEPQSMSWPGDDSLLQLSAIMPSPAMTYQSASDKQATARRPQDAPSSHMIGADSVANIDDSWSIFSAPDRFSIGNVMNTNNNNNNHNQGPPSPWPAAETPSFFRFADSMADAQGQGQGQGSSVNHSFMDLVEDSQGPSTGSRANGLDLSISQKSVHGQTAENTAFSASRTRTRAHAPMKRKSPPTGREGSIWTEILT</sequence>
<keyword evidence="6" id="KW-0804">Transcription</keyword>
<evidence type="ECO:0000256" key="1">
    <source>
        <dbReference type="ARBA" id="ARBA00004123"/>
    </source>
</evidence>
<dbReference type="SMART" id="SM00906">
    <property type="entry name" value="Fungal_trans"/>
    <property type="match status" value="1"/>
</dbReference>
<dbReference type="InterPro" id="IPR051615">
    <property type="entry name" value="Transcr_Regulatory_Elem"/>
</dbReference>
<dbReference type="InterPro" id="IPR007219">
    <property type="entry name" value="XnlR_reg_dom"/>
</dbReference>
<feature type="compositionally biased region" description="Polar residues" evidence="8">
    <location>
        <begin position="706"/>
        <end position="725"/>
    </location>
</feature>
<dbReference type="SMART" id="SM00066">
    <property type="entry name" value="GAL4"/>
    <property type="match status" value="1"/>
</dbReference>
<dbReference type="CDD" id="cd12148">
    <property type="entry name" value="fungal_TF_MHR"/>
    <property type="match status" value="1"/>
</dbReference>
<evidence type="ECO:0000259" key="9">
    <source>
        <dbReference type="PROSITE" id="PS50048"/>
    </source>
</evidence>
<keyword evidence="7" id="KW-0539">Nucleus</keyword>